<dbReference type="InterPro" id="IPR010994">
    <property type="entry name" value="RuvA_2-like"/>
</dbReference>
<sequence length="233" mass="25707">MVKETRPTYRITDLQTDDRPRERLASLGAEALSNAELLAILLRVGVAGENAVQMGQRLLTDMGGWRGLQQAKFSEVCRQRGVGAAKAAQIKAAIEIGRRLAVQSPEERPEIHNPKDAAELVCYEMGALEQEHLRVILLDTRNRVLSIERLYIGSLNASTVRVGELFRAAILRNAASIIVVHNHPSGDPTPSPEDIALTRSMVQSGKLLDIEVLDHLVIGHNRWVSLKERGLGF</sequence>
<keyword evidence="6" id="KW-0482">Metalloprotease</keyword>
<feature type="domain" description="MPN" evidence="8">
    <location>
        <begin position="110"/>
        <end position="232"/>
    </location>
</feature>
<dbReference type="InterPro" id="IPR001405">
    <property type="entry name" value="UPF0758"/>
</dbReference>
<evidence type="ECO:0000256" key="1">
    <source>
        <dbReference type="ARBA" id="ARBA00010243"/>
    </source>
</evidence>
<evidence type="ECO:0000256" key="3">
    <source>
        <dbReference type="ARBA" id="ARBA00022723"/>
    </source>
</evidence>
<gene>
    <name evidence="9" type="ORF">DEQ80_00630</name>
</gene>
<dbReference type="InterPro" id="IPR037518">
    <property type="entry name" value="MPN"/>
</dbReference>
<evidence type="ECO:0000256" key="7">
    <source>
        <dbReference type="RuleBase" id="RU003797"/>
    </source>
</evidence>
<keyword evidence="3" id="KW-0479">Metal-binding</keyword>
<dbReference type="GO" id="GO:0046872">
    <property type="term" value="F:metal ion binding"/>
    <property type="evidence" value="ECO:0007669"/>
    <property type="project" value="UniProtKB-KW"/>
</dbReference>
<dbReference type="PANTHER" id="PTHR30471:SF3">
    <property type="entry name" value="UPF0758 PROTEIN YEES-RELATED"/>
    <property type="match status" value="1"/>
</dbReference>
<organism evidence="9 10">
    <name type="scientific">Anaerolinea thermolimosa</name>
    <dbReference type="NCBI Taxonomy" id="229919"/>
    <lineage>
        <taxon>Bacteria</taxon>
        <taxon>Bacillati</taxon>
        <taxon>Chloroflexota</taxon>
        <taxon>Anaerolineae</taxon>
        <taxon>Anaerolineales</taxon>
        <taxon>Anaerolineaceae</taxon>
        <taxon>Anaerolinea</taxon>
    </lineage>
</organism>
<dbReference type="PROSITE" id="PS01302">
    <property type="entry name" value="UPF0758"/>
    <property type="match status" value="1"/>
</dbReference>
<dbReference type="AlphaFoldDB" id="A0A3D1JCN8"/>
<keyword evidence="5" id="KW-0862">Zinc</keyword>
<evidence type="ECO:0000256" key="2">
    <source>
        <dbReference type="ARBA" id="ARBA00022670"/>
    </source>
</evidence>
<dbReference type="OrthoDB" id="9804482at2"/>
<protein>
    <submittedName>
        <fullName evidence="9">JAB domain-containing protein</fullName>
    </submittedName>
</protein>
<dbReference type="Proteomes" id="UP000264141">
    <property type="component" value="Unassembled WGS sequence"/>
</dbReference>
<dbReference type="STRING" id="229919.GCA_001050195_00538"/>
<evidence type="ECO:0000256" key="4">
    <source>
        <dbReference type="ARBA" id="ARBA00022801"/>
    </source>
</evidence>
<dbReference type="SUPFAM" id="SSF47781">
    <property type="entry name" value="RuvA domain 2-like"/>
    <property type="match status" value="1"/>
</dbReference>
<dbReference type="Gene3D" id="3.40.140.10">
    <property type="entry name" value="Cytidine Deaminase, domain 2"/>
    <property type="match status" value="1"/>
</dbReference>
<dbReference type="PANTHER" id="PTHR30471">
    <property type="entry name" value="DNA REPAIR PROTEIN RADC"/>
    <property type="match status" value="1"/>
</dbReference>
<evidence type="ECO:0000256" key="6">
    <source>
        <dbReference type="ARBA" id="ARBA00023049"/>
    </source>
</evidence>
<keyword evidence="2" id="KW-0645">Protease</keyword>
<dbReference type="GO" id="GO:0008237">
    <property type="term" value="F:metallopeptidase activity"/>
    <property type="evidence" value="ECO:0007669"/>
    <property type="project" value="UniProtKB-KW"/>
</dbReference>
<dbReference type="Pfam" id="PF04002">
    <property type="entry name" value="RadC"/>
    <property type="match status" value="1"/>
</dbReference>
<evidence type="ECO:0000259" key="8">
    <source>
        <dbReference type="PROSITE" id="PS50249"/>
    </source>
</evidence>
<keyword evidence="4" id="KW-0378">Hydrolase</keyword>
<reference evidence="9 10" key="1">
    <citation type="journal article" date="2018" name="Nat. Biotechnol.">
        <title>A standardized bacterial taxonomy based on genome phylogeny substantially revises the tree of life.</title>
        <authorList>
            <person name="Parks D.H."/>
            <person name="Chuvochina M."/>
            <person name="Waite D.W."/>
            <person name="Rinke C."/>
            <person name="Skarshewski A."/>
            <person name="Chaumeil P.A."/>
            <person name="Hugenholtz P."/>
        </authorList>
    </citation>
    <scope>NUCLEOTIDE SEQUENCE [LARGE SCALE GENOMIC DNA]</scope>
    <source>
        <strain evidence="9">UBA8781</strain>
    </source>
</reference>
<evidence type="ECO:0000313" key="10">
    <source>
        <dbReference type="Proteomes" id="UP000264141"/>
    </source>
</evidence>
<evidence type="ECO:0000313" key="9">
    <source>
        <dbReference type="EMBL" id="HCE16339.1"/>
    </source>
</evidence>
<name>A0A3D1JCN8_9CHLR</name>
<dbReference type="RefSeq" id="WP_062189498.1">
    <property type="nucleotide sequence ID" value="NZ_DF967965.1"/>
</dbReference>
<dbReference type="InterPro" id="IPR046778">
    <property type="entry name" value="UPF0758_N"/>
</dbReference>
<dbReference type="NCBIfam" id="NF000642">
    <property type="entry name" value="PRK00024.1"/>
    <property type="match status" value="1"/>
</dbReference>
<dbReference type="GO" id="GO:0006508">
    <property type="term" value="P:proteolysis"/>
    <property type="evidence" value="ECO:0007669"/>
    <property type="project" value="UniProtKB-KW"/>
</dbReference>
<dbReference type="EMBL" id="DPBP01000003">
    <property type="protein sequence ID" value="HCE16339.1"/>
    <property type="molecule type" value="Genomic_DNA"/>
</dbReference>
<dbReference type="CDD" id="cd08071">
    <property type="entry name" value="MPN_DUF2466"/>
    <property type="match status" value="1"/>
</dbReference>
<proteinExistence type="inferred from homology"/>
<dbReference type="NCBIfam" id="TIGR00608">
    <property type="entry name" value="radc"/>
    <property type="match status" value="1"/>
</dbReference>
<dbReference type="InterPro" id="IPR020891">
    <property type="entry name" value="UPF0758_CS"/>
</dbReference>
<dbReference type="SUPFAM" id="SSF102712">
    <property type="entry name" value="JAB1/MPN domain"/>
    <property type="match status" value="1"/>
</dbReference>
<dbReference type="InterPro" id="IPR025657">
    <property type="entry name" value="RadC_JAB"/>
</dbReference>
<accession>A0A3D1JCN8</accession>
<comment type="caution">
    <text evidence="9">The sequence shown here is derived from an EMBL/GenBank/DDBJ whole genome shotgun (WGS) entry which is preliminary data.</text>
</comment>
<dbReference type="Pfam" id="PF20582">
    <property type="entry name" value="UPF0758_N"/>
    <property type="match status" value="1"/>
</dbReference>
<dbReference type="PROSITE" id="PS50249">
    <property type="entry name" value="MPN"/>
    <property type="match status" value="1"/>
</dbReference>
<comment type="similarity">
    <text evidence="1 7">Belongs to the UPF0758 family.</text>
</comment>
<evidence type="ECO:0000256" key="5">
    <source>
        <dbReference type="ARBA" id="ARBA00022833"/>
    </source>
</evidence>